<evidence type="ECO:0000313" key="3">
    <source>
        <dbReference type="EMBL" id="MCC8431708.1"/>
    </source>
</evidence>
<dbReference type="InterPro" id="IPR036318">
    <property type="entry name" value="FAD-bd_PCMH-like_sf"/>
</dbReference>
<dbReference type="InterPro" id="IPR016166">
    <property type="entry name" value="FAD-bd_PCMH"/>
</dbReference>
<organism evidence="3 4">
    <name type="scientific">Reyranella aquatilis</name>
    <dbReference type="NCBI Taxonomy" id="2035356"/>
    <lineage>
        <taxon>Bacteria</taxon>
        <taxon>Pseudomonadati</taxon>
        <taxon>Pseudomonadota</taxon>
        <taxon>Alphaproteobacteria</taxon>
        <taxon>Hyphomicrobiales</taxon>
        <taxon>Reyranellaceae</taxon>
        <taxon>Reyranella</taxon>
    </lineage>
</organism>
<gene>
    <name evidence="3" type="ORF">LJ725_22255</name>
</gene>
<name>A0ABS8L052_9HYPH</name>
<sequence>MAGIYAHSPGLWQSLSARPGRPAALLAWPSPGGGSSIGAINSLLGTGRMRPVSSWGRLSAEPHQVVELSDYSALSRQLQDTGPAIPIGMGRSYGDACLNPGGTLLDTRRLDRFHSFDPEMGRLVCEAGVQLREIQRAMIPRGWSLPVIPGTQIVSVGGAIANDVHGKNHHRVGSFGHHVRNLRLLRTDGQIVECSPGVRPDLFAATVGGIGLTGLIAVAELQLQPVTGPWLDTEILPYRTLDEFLTLADDSEPLWEHTVSWLDCTSGRRTRGIFLRANPAVEQSGKPPVPRRRAVPFTPPLSLFNQLSLPVFNTLYYHLNSYRGGTRRRPFETFLFPLDDVQDWNRLYGPRGFYQYQLVVPRDAGPAALREILDIIAKSGQGSFLAVIKTFGERASPGLLSFPMPGITLSLDFPNRGARTERLFVELDAVVRAAGGRLYLAKDARMPRDLFEASYPKASELERFRDPGMSSGMSRRLMGR</sequence>
<evidence type="ECO:0000313" key="4">
    <source>
        <dbReference type="Proteomes" id="UP001198862"/>
    </source>
</evidence>
<dbReference type="PROSITE" id="PS51387">
    <property type="entry name" value="FAD_PCMH"/>
    <property type="match status" value="1"/>
</dbReference>
<dbReference type="Pfam" id="PF01565">
    <property type="entry name" value="FAD_binding_4"/>
    <property type="match status" value="1"/>
</dbReference>
<feature type="domain" description="FAD-binding PCMH-type" evidence="2">
    <location>
        <begin position="58"/>
        <end position="226"/>
    </location>
</feature>
<keyword evidence="4" id="KW-1185">Reference proteome</keyword>
<reference evidence="3 4" key="1">
    <citation type="submission" date="2021-11" db="EMBL/GenBank/DDBJ databases">
        <authorList>
            <person name="Lee D.-H."/>
            <person name="Kim S.-B."/>
        </authorList>
    </citation>
    <scope>NUCLEOTIDE SEQUENCE [LARGE SCALE GENOMIC DNA]</scope>
    <source>
        <strain evidence="3 4">KCTC 52223</strain>
    </source>
</reference>
<dbReference type="InterPro" id="IPR010031">
    <property type="entry name" value="FAD_lactone_oxidase-like"/>
</dbReference>
<dbReference type="PANTHER" id="PTHR43762:SF1">
    <property type="entry name" value="D-ARABINONO-1,4-LACTONE OXIDASE"/>
    <property type="match status" value="1"/>
</dbReference>
<proteinExistence type="predicted"/>
<dbReference type="SUPFAM" id="SSF56176">
    <property type="entry name" value="FAD-binding/transporter-associated domain-like"/>
    <property type="match status" value="1"/>
</dbReference>
<dbReference type="Gene3D" id="3.30.465.10">
    <property type="match status" value="1"/>
</dbReference>
<dbReference type="InterPro" id="IPR016169">
    <property type="entry name" value="FAD-bd_PCMH_sub2"/>
</dbReference>
<dbReference type="Proteomes" id="UP001198862">
    <property type="component" value="Unassembled WGS sequence"/>
</dbReference>
<dbReference type="PANTHER" id="PTHR43762">
    <property type="entry name" value="L-GULONOLACTONE OXIDASE"/>
    <property type="match status" value="1"/>
</dbReference>
<evidence type="ECO:0000259" key="2">
    <source>
        <dbReference type="PROSITE" id="PS51387"/>
    </source>
</evidence>
<comment type="caution">
    <text evidence="3">The sequence shown here is derived from an EMBL/GenBank/DDBJ whole genome shotgun (WGS) entry which is preliminary data.</text>
</comment>
<dbReference type="EMBL" id="JAJISD010000011">
    <property type="protein sequence ID" value="MCC8431708.1"/>
    <property type="molecule type" value="Genomic_DNA"/>
</dbReference>
<protein>
    <submittedName>
        <fullName evidence="3">FAD-binding oxidoreductase</fullName>
    </submittedName>
</protein>
<dbReference type="InterPro" id="IPR006094">
    <property type="entry name" value="Oxid_FAD_bind_N"/>
</dbReference>
<keyword evidence="1" id="KW-0285">Flavoprotein</keyword>
<evidence type="ECO:0000256" key="1">
    <source>
        <dbReference type="ARBA" id="ARBA00022827"/>
    </source>
</evidence>
<keyword evidence="1" id="KW-0274">FAD</keyword>
<accession>A0ABS8L052</accession>
<dbReference type="RefSeq" id="WP_230553137.1">
    <property type="nucleotide sequence ID" value="NZ_JAJISD010000011.1"/>
</dbReference>